<proteinExistence type="predicted"/>
<evidence type="ECO:0000259" key="4">
    <source>
        <dbReference type="Pfam" id="PF12584"/>
    </source>
</evidence>
<evidence type="ECO:0000256" key="1">
    <source>
        <dbReference type="ARBA" id="ARBA00004555"/>
    </source>
</evidence>
<sequence length="1304" mass="145308">MANLGGPCLVLTGNVKWVERKVWPGAVEEQKERMGEDKVKAITTSWLVLVVADLQIESEKLLAVEDVSDLWPTVKNAFEERLPFKRAILNNKTRNPVLVDKLPAEFILTTDARLRSRFPQEQLLFWFREPYASLVLVTCEIIAVSMMIGTVSFMLVALRGILICTSQDLDEFKTILKPRLKLIVQNDEREWFIVFVSKAHPNNDQATKMAKKVYARLEVDFSSKKRERCCKLDIHGPEPNFWEDLEIKIIESIRNTLDRRVQFYEDEIRKLTLYPLFITFLELLACHNTLFCSQESLAFMFEMAHLHEDALREYDELELCYLETVLRQLTLLDVVLQAAVDIDIFVNMTGKQREFGGIENGDEEAALLNFENKPLTQIVQDDSFREFEFRQYLFACQSKLLFKLNRPFEVAARGYTFIISFSKVLTQHENILPFCMREVWIITACLALISGTYSNYNEGLAAPDIEKEFYRLLGDLYSLCRVKFMRLAYIIGYGSDIERSPINSASLSMLPWPKPSVWPSVPPDASSELILQATPRVKHFCIQRKPLPLEPSVLLREANRRRASLSAGNTFEMFDGRSAIDGSGSDAPLRMSSLNKAQTISMSRTNSSPGFDGSIDRPMRLAEIFVASEHALRQTISNPNLWKSLSSVEEFEQKYLELTKGAADNYHRSWWKRHGVVLDGEIAAVFFKHGNFDLAAKSYEKVCALYSGEGWQDLLAEVLPNLAECQKILNDQAGYLSSCVRLLSLDKGLFSIKERQAFQSEVVSIAHSEMEHPVPLDVSSLITFSGNPGPPLVLCDGDPGTLSVTVWSGFPDDITLDSLSLTLAATSNADEGAKALKSSIATILKPGRNIITVDLPPQKPGSYVLGVLTGQIGQLRFRSHSFSKVGPADSDDFMSYEKPTRPILKVFNPRPLVDLAAATSSPLLINEAQWIGIIVRPIDYSLKGAVLHIDTGPGLMIEESHVIEMESYIEVSQRAGDIANSNSALNDCSLADNKDFERLSLHDGRIQLPDWASNVTSILWIPVCAIDNNLARGSSTGIYSELSTAFISMYGLELLGAILVKATLNIFDAWLDLQDGFVHTGKGDGRPISGFFPLVISPTSRAGILFSICLRNTAAEVEDVAVQPESILNIRYGISGDRTAGAHPPVTAESNGSEGARQDLIFRSALVLQRPVLDPSLAVGFLPLPSDGLRVGQLINMNWRVERLKEFDQNKDSQCNDEVLYEVNANSDNWMIAGRKRGHVSLPTEQGSRIVISVLCVPLVAGYVRPPQLGLPDIDQANISCNPPGPHLICVLPPALSSSFCIPA</sequence>
<comment type="subcellular location">
    <subcellularLocation>
        <location evidence="1">Golgi apparatus</location>
    </subcellularLocation>
</comment>
<name>A0A5C7IFA3_9ROSI</name>
<evidence type="ECO:0008006" key="8">
    <source>
        <dbReference type="Google" id="ProtNLM"/>
    </source>
</evidence>
<dbReference type="Proteomes" id="UP000323000">
    <property type="component" value="Chromosome 3"/>
</dbReference>
<dbReference type="PANTHER" id="PTHR13251:SF3">
    <property type="entry name" value="TRAFFICKING PROTEIN PARTICLE COMPLEX SUBUNIT 10"/>
    <property type="match status" value="1"/>
</dbReference>
<protein>
    <recommendedName>
        <fullName evidence="8">Trafficking protein particle complex II-specific subunit 130 homolog</fullName>
    </recommendedName>
</protein>
<dbReference type="Pfam" id="PF23036">
    <property type="entry name" value="TRAPPC10_1st"/>
    <property type="match status" value="1"/>
</dbReference>
<evidence type="ECO:0000256" key="3">
    <source>
        <dbReference type="ARBA" id="ARBA00023034"/>
    </source>
</evidence>
<organism evidence="6 7">
    <name type="scientific">Acer yangbiense</name>
    <dbReference type="NCBI Taxonomy" id="1000413"/>
    <lineage>
        <taxon>Eukaryota</taxon>
        <taxon>Viridiplantae</taxon>
        <taxon>Streptophyta</taxon>
        <taxon>Embryophyta</taxon>
        <taxon>Tracheophyta</taxon>
        <taxon>Spermatophyta</taxon>
        <taxon>Magnoliopsida</taxon>
        <taxon>eudicotyledons</taxon>
        <taxon>Gunneridae</taxon>
        <taxon>Pentapetalae</taxon>
        <taxon>rosids</taxon>
        <taxon>malvids</taxon>
        <taxon>Sapindales</taxon>
        <taxon>Sapindaceae</taxon>
        <taxon>Hippocastanoideae</taxon>
        <taxon>Acereae</taxon>
        <taxon>Acer</taxon>
    </lineage>
</organism>
<dbReference type="Pfam" id="PF12584">
    <property type="entry name" value="TRAPPC10"/>
    <property type="match status" value="1"/>
</dbReference>
<dbReference type="GO" id="GO:0005829">
    <property type="term" value="C:cytosol"/>
    <property type="evidence" value="ECO:0007669"/>
    <property type="project" value="GOC"/>
</dbReference>
<dbReference type="GO" id="GO:0006891">
    <property type="term" value="P:intra-Golgi vesicle-mediated transport"/>
    <property type="evidence" value="ECO:0007669"/>
    <property type="project" value="TreeGrafter"/>
</dbReference>
<evidence type="ECO:0000259" key="5">
    <source>
        <dbReference type="Pfam" id="PF23036"/>
    </source>
</evidence>
<dbReference type="EMBL" id="VAHF01000003">
    <property type="protein sequence ID" value="TXG67106.1"/>
    <property type="molecule type" value="Genomic_DNA"/>
</dbReference>
<keyword evidence="3" id="KW-0333">Golgi apparatus</keyword>
<evidence type="ECO:0000256" key="2">
    <source>
        <dbReference type="ARBA" id="ARBA00022448"/>
    </source>
</evidence>
<accession>A0A5C7IFA3</accession>
<evidence type="ECO:0000313" key="6">
    <source>
        <dbReference type="EMBL" id="TXG67106.1"/>
    </source>
</evidence>
<dbReference type="GO" id="GO:0034498">
    <property type="term" value="P:early endosome to Golgi transport"/>
    <property type="evidence" value="ECO:0007669"/>
    <property type="project" value="TreeGrafter"/>
</dbReference>
<feature type="domain" description="TRAPPC10/Trs130 C-terminal" evidence="4">
    <location>
        <begin position="1188"/>
        <end position="1269"/>
    </location>
</feature>
<dbReference type="GO" id="GO:1990071">
    <property type="term" value="C:TRAPPII protein complex"/>
    <property type="evidence" value="ECO:0007669"/>
    <property type="project" value="InterPro"/>
</dbReference>
<comment type="caution">
    <text evidence="6">The sequence shown here is derived from an EMBL/GenBank/DDBJ whole genome shotgun (WGS) entry which is preliminary data.</text>
</comment>
<keyword evidence="7" id="KW-1185">Reference proteome</keyword>
<reference evidence="7" key="1">
    <citation type="journal article" date="2019" name="Gigascience">
        <title>De novo genome assembly of the endangered Acer yangbiense, a plant species with extremely small populations endemic to Yunnan Province, China.</title>
        <authorList>
            <person name="Yang J."/>
            <person name="Wariss H.M."/>
            <person name="Tao L."/>
            <person name="Zhang R."/>
            <person name="Yun Q."/>
            <person name="Hollingsworth P."/>
            <person name="Dao Z."/>
            <person name="Luo G."/>
            <person name="Guo H."/>
            <person name="Ma Y."/>
            <person name="Sun W."/>
        </authorList>
    </citation>
    <scope>NUCLEOTIDE SEQUENCE [LARGE SCALE GENOMIC DNA]</scope>
    <source>
        <strain evidence="7">cv. Malutang</strain>
    </source>
</reference>
<gene>
    <name evidence="6" type="ORF">EZV62_008381</name>
</gene>
<dbReference type="InterPro" id="IPR045126">
    <property type="entry name" value="TRAPPC10/Trs130"/>
</dbReference>
<dbReference type="InterPro" id="IPR056913">
    <property type="entry name" value="TRAPPC10/Trs130_N"/>
</dbReference>
<dbReference type="InterPro" id="IPR022233">
    <property type="entry name" value="TRAPPC10/Trs130_C"/>
</dbReference>
<feature type="domain" description="TRAPPC10/Trs130 N-terminal" evidence="5">
    <location>
        <begin position="161"/>
        <end position="411"/>
    </location>
</feature>
<evidence type="ECO:0000313" key="7">
    <source>
        <dbReference type="Proteomes" id="UP000323000"/>
    </source>
</evidence>
<dbReference type="PANTHER" id="PTHR13251">
    <property type="entry name" value="EPILEPSY HOLOPROSENCEPHALY CANDIDATE 1/TMEM1"/>
    <property type="match status" value="1"/>
</dbReference>
<dbReference type="OrthoDB" id="10256906at2759"/>
<keyword evidence="2" id="KW-0813">Transport</keyword>